<dbReference type="GO" id="GO:0070402">
    <property type="term" value="F:NADPH binding"/>
    <property type="evidence" value="ECO:0007669"/>
    <property type="project" value="TreeGrafter"/>
</dbReference>
<dbReference type="CDD" id="cd20175">
    <property type="entry name" value="ThyX"/>
    <property type="match status" value="1"/>
</dbReference>
<dbReference type="PROSITE" id="PS51331">
    <property type="entry name" value="THYX"/>
    <property type="match status" value="1"/>
</dbReference>
<sequence length="249" mass="29176">MQDQGETFLGKKLHVLDHGFVRLVDYMGSDSTVAHYASLGRAHTTTLSEEESIKECFRLNQLFPFEQSCLVFQIRLPIYVMGQLVRHRTAKLNSFSARYAKVEDYFHEPKAEELRMQSSSNKQVGTDLLNTEIAETCSQSIHKLSRWGYQEYLSLLDRGVCREQARTILPQNMYTTIFWKIDLRNLFHFLRLRLHTDAQKEIRLYAEKIGFVLSQLFPLCWKHFHEVYLSRISLSCSELALLKRLNVSF</sequence>
<dbReference type="Gene3D" id="3.30.1360.170">
    <property type="match status" value="1"/>
</dbReference>
<dbReference type="Pfam" id="PF02511">
    <property type="entry name" value="Thy1"/>
    <property type="match status" value="1"/>
</dbReference>
<keyword evidence="3" id="KW-1185">Reference proteome</keyword>
<dbReference type="OrthoDB" id="9774464at2"/>
<gene>
    <name evidence="2" type="ORF">HAT2_00321</name>
</gene>
<dbReference type="InterPro" id="IPR003669">
    <property type="entry name" value="Thymidylate_synthase_ThyX"/>
</dbReference>
<dbReference type="GO" id="GO:0050797">
    <property type="term" value="F:thymidylate synthase (FAD) activity"/>
    <property type="evidence" value="ECO:0007669"/>
    <property type="project" value="UniProtKB-UniRule"/>
</dbReference>
<comment type="caution">
    <text evidence="2">The sequence shown here is derived from an EMBL/GenBank/DDBJ whole genome shotgun (WGS) entry which is preliminary data.</text>
</comment>
<dbReference type="GO" id="GO:0006231">
    <property type="term" value="P:dTMP biosynthetic process"/>
    <property type="evidence" value="ECO:0007669"/>
    <property type="project" value="UniProtKB-UniRule"/>
</dbReference>
<accession>A0A369KD91</accession>
<dbReference type="PANTHER" id="PTHR34934">
    <property type="entry name" value="FLAVIN-DEPENDENT THYMIDYLATE SYNTHASE"/>
    <property type="match status" value="1"/>
</dbReference>
<evidence type="ECO:0000313" key="2">
    <source>
        <dbReference type="EMBL" id="RDB31572.1"/>
    </source>
</evidence>
<organism evidence="2 3">
    <name type="scientific">Candidatus Similichlamydia laticola</name>
    <dbReference type="NCBI Taxonomy" id="2170265"/>
    <lineage>
        <taxon>Bacteria</taxon>
        <taxon>Pseudomonadati</taxon>
        <taxon>Chlamydiota</taxon>
        <taxon>Chlamydiia</taxon>
        <taxon>Parachlamydiales</taxon>
        <taxon>Candidatus Parilichlamydiaceae</taxon>
        <taxon>Candidatus Similichlamydia</taxon>
    </lineage>
</organism>
<dbReference type="SUPFAM" id="SSF69796">
    <property type="entry name" value="Thymidylate synthase-complementing protein Thy1"/>
    <property type="match status" value="1"/>
</dbReference>
<protein>
    <recommendedName>
        <fullName evidence="1">FAD-dependent thymidylate synthase</fullName>
        <ecNumber evidence="1">2.1.1.148</ecNumber>
    </recommendedName>
</protein>
<dbReference type="Proteomes" id="UP000253816">
    <property type="component" value="Unassembled WGS sequence"/>
</dbReference>
<dbReference type="AlphaFoldDB" id="A0A369KD91"/>
<dbReference type="EC" id="2.1.1.148" evidence="1"/>
<evidence type="ECO:0000313" key="3">
    <source>
        <dbReference type="Proteomes" id="UP000253816"/>
    </source>
</evidence>
<dbReference type="PANTHER" id="PTHR34934:SF1">
    <property type="entry name" value="FLAVIN-DEPENDENT THYMIDYLATE SYNTHASE"/>
    <property type="match status" value="1"/>
</dbReference>
<dbReference type="GO" id="GO:0004799">
    <property type="term" value="F:thymidylate synthase activity"/>
    <property type="evidence" value="ECO:0007669"/>
    <property type="project" value="TreeGrafter"/>
</dbReference>
<dbReference type="GO" id="GO:0050660">
    <property type="term" value="F:flavin adenine dinucleotide binding"/>
    <property type="evidence" value="ECO:0007669"/>
    <property type="project" value="UniProtKB-UniRule"/>
</dbReference>
<reference evidence="2 3" key="1">
    <citation type="submission" date="2018-07" db="EMBL/GenBank/DDBJ databases">
        <title>Comparative genomics of the Candidatus Parilichlamydiaceae reveals evidence of convergent evolution and genome reduction in the phylum Chlamydiae.</title>
        <authorList>
            <person name="Taylor-Brown A."/>
            <person name="Polkinghorne A."/>
        </authorList>
    </citation>
    <scope>NUCLEOTIDE SEQUENCE [LARGE SCALE GENOMIC DNA]</scope>
    <source>
        <strain evidence="2 3">Hat2</strain>
    </source>
</reference>
<dbReference type="InterPro" id="IPR036098">
    <property type="entry name" value="Thymidylate_synthase_ThyX_sf"/>
</dbReference>
<dbReference type="RefSeq" id="WP_114544246.1">
    <property type="nucleotide sequence ID" value="NZ_QQBG01000011.1"/>
</dbReference>
<dbReference type="NCBIfam" id="TIGR02170">
    <property type="entry name" value="thyX"/>
    <property type="match status" value="1"/>
</dbReference>
<evidence type="ECO:0000256" key="1">
    <source>
        <dbReference type="NCBIfam" id="TIGR02170"/>
    </source>
</evidence>
<proteinExistence type="predicted"/>
<dbReference type="EMBL" id="QQBG01000011">
    <property type="protein sequence ID" value="RDB31572.1"/>
    <property type="molecule type" value="Genomic_DNA"/>
</dbReference>
<name>A0A369KD91_9BACT</name>